<dbReference type="GO" id="GO:0033539">
    <property type="term" value="P:fatty acid beta-oxidation using acyl-CoA dehydrogenase"/>
    <property type="evidence" value="ECO:0007669"/>
    <property type="project" value="TreeGrafter"/>
</dbReference>
<dbReference type="SUPFAM" id="SSF56645">
    <property type="entry name" value="Acyl-CoA dehydrogenase NM domain-like"/>
    <property type="match status" value="1"/>
</dbReference>
<dbReference type="InterPro" id="IPR036250">
    <property type="entry name" value="AcylCo_DH-like_C"/>
</dbReference>
<dbReference type="AlphaFoldDB" id="A0A9P9AGB2"/>
<evidence type="ECO:0000256" key="3">
    <source>
        <dbReference type="ARBA" id="ARBA00022630"/>
    </source>
</evidence>
<feature type="domain" description="Acyl-CoA oxidase/dehydrogenase middle" evidence="8">
    <location>
        <begin position="160"/>
        <end position="258"/>
    </location>
</feature>
<protein>
    <submittedName>
        <fullName evidence="9">Long-chain specific acyl-CoA dehydrogenase</fullName>
    </submittedName>
</protein>
<dbReference type="InterPro" id="IPR006091">
    <property type="entry name" value="Acyl-CoA_Oxase/DH_mid-dom"/>
</dbReference>
<dbReference type="PANTHER" id="PTHR48083">
    <property type="entry name" value="MEDIUM-CHAIN SPECIFIC ACYL-COA DEHYDROGENASE, MITOCHONDRIAL-RELATED"/>
    <property type="match status" value="1"/>
</dbReference>
<comment type="cofactor">
    <cofactor evidence="1 6">
        <name>FAD</name>
        <dbReference type="ChEBI" id="CHEBI:57692"/>
    </cofactor>
</comment>
<proteinExistence type="inferred from homology"/>
<evidence type="ECO:0000256" key="4">
    <source>
        <dbReference type="ARBA" id="ARBA00022827"/>
    </source>
</evidence>
<accession>A0A9P9AGB2</accession>
<dbReference type="Proteomes" id="UP000770015">
    <property type="component" value="Unassembled WGS sequence"/>
</dbReference>
<evidence type="ECO:0000256" key="1">
    <source>
        <dbReference type="ARBA" id="ARBA00001974"/>
    </source>
</evidence>
<dbReference type="Gene3D" id="1.20.140.10">
    <property type="entry name" value="Butyryl-CoA Dehydrogenase, subunit A, domain 3"/>
    <property type="match status" value="1"/>
</dbReference>
<name>A0A9P9AGB2_9PEZI</name>
<dbReference type="InterPro" id="IPR009100">
    <property type="entry name" value="AcylCoA_DH/oxidase_NM_dom_sf"/>
</dbReference>
<dbReference type="InterPro" id="IPR046373">
    <property type="entry name" value="Acyl-CoA_Oxase/DH_mid-dom_sf"/>
</dbReference>
<feature type="domain" description="Acyl-CoA dehydrogenase/oxidase C-terminal" evidence="7">
    <location>
        <begin position="270"/>
        <end position="426"/>
    </location>
</feature>
<dbReference type="Gene3D" id="2.40.110.10">
    <property type="entry name" value="Butyryl-CoA Dehydrogenase, subunit A, domain 2"/>
    <property type="match status" value="1"/>
</dbReference>
<dbReference type="InterPro" id="IPR009075">
    <property type="entry name" value="AcylCo_DH/oxidase_C"/>
</dbReference>
<dbReference type="Pfam" id="PF02770">
    <property type="entry name" value="Acyl-CoA_dh_M"/>
    <property type="match status" value="1"/>
</dbReference>
<evidence type="ECO:0000256" key="5">
    <source>
        <dbReference type="ARBA" id="ARBA00023002"/>
    </source>
</evidence>
<dbReference type="InterPro" id="IPR050741">
    <property type="entry name" value="Acyl-CoA_dehydrogenase"/>
</dbReference>
<dbReference type="PANTHER" id="PTHR48083:SF15">
    <property type="entry name" value="ACYL-COA DEHYDROGENASE APDG"/>
    <property type="match status" value="1"/>
</dbReference>
<comment type="similarity">
    <text evidence="2 6">Belongs to the acyl-CoA dehydrogenase family.</text>
</comment>
<organism evidence="9 10">
    <name type="scientific">Plectosphaerella plurivora</name>
    <dbReference type="NCBI Taxonomy" id="936078"/>
    <lineage>
        <taxon>Eukaryota</taxon>
        <taxon>Fungi</taxon>
        <taxon>Dikarya</taxon>
        <taxon>Ascomycota</taxon>
        <taxon>Pezizomycotina</taxon>
        <taxon>Sordariomycetes</taxon>
        <taxon>Hypocreomycetidae</taxon>
        <taxon>Glomerellales</taxon>
        <taxon>Plectosphaerellaceae</taxon>
        <taxon>Plectosphaerella</taxon>
    </lineage>
</organism>
<comment type="caution">
    <text evidence="9">The sequence shown here is derived from an EMBL/GenBank/DDBJ whole genome shotgun (WGS) entry which is preliminary data.</text>
</comment>
<keyword evidence="10" id="KW-1185">Reference proteome</keyword>
<evidence type="ECO:0000256" key="2">
    <source>
        <dbReference type="ARBA" id="ARBA00009347"/>
    </source>
</evidence>
<dbReference type="GO" id="GO:0005737">
    <property type="term" value="C:cytoplasm"/>
    <property type="evidence" value="ECO:0007669"/>
    <property type="project" value="TreeGrafter"/>
</dbReference>
<dbReference type="SUPFAM" id="SSF47203">
    <property type="entry name" value="Acyl-CoA dehydrogenase C-terminal domain-like"/>
    <property type="match status" value="1"/>
</dbReference>
<dbReference type="Pfam" id="PF00441">
    <property type="entry name" value="Acyl-CoA_dh_1"/>
    <property type="match status" value="1"/>
</dbReference>
<gene>
    <name evidence="9" type="ORF">F5X68DRAFT_163660</name>
</gene>
<evidence type="ECO:0000259" key="7">
    <source>
        <dbReference type="Pfam" id="PF00441"/>
    </source>
</evidence>
<keyword evidence="5 6" id="KW-0560">Oxidoreductase</keyword>
<sequence>MSDAFNIAAPIAEPPWLRGLPSPYFKDTHRRFQAACRTFLDENLHRNALDWETAGELPPSVFEAFAAFNFLIPALPAPLPVEWLKRVGITHLPGNVPVEEFDSIHGYIFADEMNRAGLAGPAGGITTGIAFGVPPLLHYADRQLQDRFLPDLLRGRTRSCIAITEPEAGSDVANITTTAELSPDGKFYIINGTKKWITNGFVADSATMAVRTGGEGSGAAGISLIVVPFKDHPGVSRRLLKVAGQVSAGTTFIELDDVRVPRENLVGKEGHGMRYIMNNFNHERLYISVGVTRQARVALSSAFAYTMKREAFGKTLIEQPVVRHRLAKCAALLESQQAWVEQFVYQLANMPKAQADRELGGLAALCKANAGIVLDECARTAVLLFGGNGYTRTGQGELVEKIYRDIPGARIPGGSEDVLFDLAIRQLVKNFREKSAAAAKL</sequence>
<evidence type="ECO:0000313" key="10">
    <source>
        <dbReference type="Proteomes" id="UP000770015"/>
    </source>
</evidence>
<evidence type="ECO:0000256" key="6">
    <source>
        <dbReference type="RuleBase" id="RU362125"/>
    </source>
</evidence>
<keyword evidence="4 6" id="KW-0274">FAD</keyword>
<evidence type="ECO:0000313" key="9">
    <source>
        <dbReference type="EMBL" id="KAH6695419.1"/>
    </source>
</evidence>
<dbReference type="GO" id="GO:0050660">
    <property type="term" value="F:flavin adenine dinucleotide binding"/>
    <property type="evidence" value="ECO:0007669"/>
    <property type="project" value="InterPro"/>
</dbReference>
<dbReference type="EMBL" id="JAGSXJ010000002">
    <property type="protein sequence ID" value="KAH6695419.1"/>
    <property type="molecule type" value="Genomic_DNA"/>
</dbReference>
<dbReference type="GO" id="GO:0003995">
    <property type="term" value="F:acyl-CoA dehydrogenase activity"/>
    <property type="evidence" value="ECO:0007669"/>
    <property type="project" value="TreeGrafter"/>
</dbReference>
<dbReference type="OrthoDB" id="10254877at2759"/>
<dbReference type="Gene3D" id="1.10.540.10">
    <property type="entry name" value="Acyl-CoA dehydrogenase/oxidase, N-terminal domain"/>
    <property type="match status" value="1"/>
</dbReference>
<keyword evidence="3 6" id="KW-0285">Flavoprotein</keyword>
<reference evidence="9" key="1">
    <citation type="journal article" date="2021" name="Nat. Commun.">
        <title>Genetic determinants of endophytism in the Arabidopsis root mycobiome.</title>
        <authorList>
            <person name="Mesny F."/>
            <person name="Miyauchi S."/>
            <person name="Thiergart T."/>
            <person name="Pickel B."/>
            <person name="Atanasova L."/>
            <person name="Karlsson M."/>
            <person name="Huettel B."/>
            <person name="Barry K.W."/>
            <person name="Haridas S."/>
            <person name="Chen C."/>
            <person name="Bauer D."/>
            <person name="Andreopoulos W."/>
            <person name="Pangilinan J."/>
            <person name="LaButti K."/>
            <person name="Riley R."/>
            <person name="Lipzen A."/>
            <person name="Clum A."/>
            <person name="Drula E."/>
            <person name="Henrissat B."/>
            <person name="Kohler A."/>
            <person name="Grigoriev I.V."/>
            <person name="Martin F.M."/>
            <person name="Hacquard S."/>
        </authorList>
    </citation>
    <scope>NUCLEOTIDE SEQUENCE</scope>
    <source>
        <strain evidence="9">MPI-SDFR-AT-0117</strain>
    </source>
</reference>
<dbReference type="InterPro" id="IPR037069">
    <property type="entry name" value="AcylCoA_DH/ox_N_sf"/>
</dbReference>
<evidence type="ECO:0000259" key="8">
    <source>
        <dbReference type="Pfam" id="PF02770"/>
    </source>
</evidence>